<name>A0A0A9DLM8_ARUDO</name>
<dbReference type="EMBL" id="GBRH01208391">
    <property type="protein sequence ID" value="JAD89504.1"/>
    <property type="molecule type" value="Transcribed_RNA"/>
</dbReference>
<proteinExistence type="predicted"/>
<reference evidence="1" key="2">
    <citation type="journal article" date="2015" name="Data Brief">
        <title>Shoot transcriptome of the giant reed, Arundo donax.</title>
        <authorList>
            <person name="Barrero R.A."/>
            <person name="Guerrero F.D."/>
            <person name="Moolhuijzen P."/>
            <person name="Goolsby J.A."/>
            <person name="Tidwell J."/>
            <person name="Bellgard S.E."/>
            <person name="Bellgard M.I."/>
        </authorList>
    </citation>
    <scope>NUCLEOTIDE SEQUENCE</scope>
    <source>
        <tissue evidence="1">Shoot tissue taken approximately 20 cm above the soil surface</tissue>
    </source>
</reference>
<evidence type="ECO:0000313" key="1">
    <source>
        <dbReference type="EMBL" id="JAD89504.1"/>
    </source>
</evidence>
<organism evidence="1">
    <name type="scientific">Arundo donax</name>
    <name type="common">Giant reed</name>
    <name type="synonym">Donax arundinaceus</name>
    <dbReference type="NCBI Taxonomy" id="35708"/>
    <lineage>
        <taxon>Eukaryota</taxon>
        <taxon>Viridiplantae</taxon>
        <taxon>Streptophyta</taxon>
        <taxon>Embryophyta</taxon>
        <taxon>Tracheophyta</taxon>
        <taxon>Spermatophyta</taxon>
        <taxon>Magnoliopsida</taxon>
        <taxon>Liliopsida</taxon>
        <taxon>Poales</taxon>
        <taxon>Poaceae</taxon>
        <taxon>PACMAD clade</taxon>
        <taxon>Arundinoideae</taxon>
        <taxon>Arundineae</taxon>
        <taxon>Arundo</taxon>
    </lineage>
</organism>
<reference evidence="1" key="1">
    <citation type="submission" date="2014-09" db="EMBL/GenBank/DDBJ databases">
        <authorList>
            <person name="Magalhaes I.L.F."/>
            <person name="Oliveira U."/>
            <person name="Santos F.R."/>
            <person name="Vidigal T.H.D.A."/>
            <person name="Brescovit A.D."/>
            <person name="Santos A.J."/>
        </authorList>
    </citation>
    <scope>NUCLEOTIDE SEQUENCE</scope>
    <source>
        <tissue evidence="1">Shoot tissue taken approximately 20 cm above the soil surface</tissue>
    </source>
</reference>
<sequence>MASPAPGTSSLIRLLLQLSEDSQSQGSLAA</sequence>
<dbReference type="AlphaFoldDB" id="A0A0A9DLM8"/>
<accession>A0A0A9DLM8</accession>
<protein>
    <submittedName>
        <fullName evidence="1">Uncharacterized protein</fullName>
    </submittedName>
</protein>